<keyword evidence="3" id="KW-1185">Reference proteome</keyword>
<dbReference type="AlphaFoldDB" id="A0A072VI10"/>
<name>A0A072VI10_MEDTR</name>
<dbReference type="Proteomes" id="UP000002051">
    <property type="component" value="Unassembled WGS sequence"/>
</dbReference>
<dbReference type="EMBL" id="CM001217">
    <property type="protein sequence ID" value="KEH41083.1"/>
    <property type="molecule type" value="Genomic_DNA"/>
</dbReference>
<sequence length="84" mass="9603">MIHQFLQGADDDSTQNLSQISNSFEKTFGLIHQLYHLTVSTLNVVFQMSLYGMVRIKQKIVKVDVVTYIAVVDSLCKDKFVNHL</sequence>
<gene>
    <name evidence="1" type="ordered locus">MTR_1g041545</name>
</gene>
<reference evidence="2" key="3">
    <citation type="submission" date="2015-04" db="UniProtKB">
        <authorList>
            <consortium name="EnsemblPlants"/>
        </authorList>
    </citation>
    <scope>IDENTIFICATION</scope>
    <source>
        <strain evidence="2">cv. Jemalong A17</strain>
    </source>
</reference>
<reference evidence="1 3" key="2">
    <citation type="journal article" date="2014" name="BMC Genomics">
        <title>An improved genome release (version Mt4.0) for the model legume Medicago truncatula.</title>
        <authorList>
            <person name="Tang H."/>
            <person name="Krishnakumar V."/>
            <person name="Bidwell S."/>
            <person name="Rosen B."/>
            <person name="Chan A."/>
            <person name="Zhou S."/>
            <person name="Gentzbittel L."/>
            <person name="Childs K.L."/>
            <person name="Yandell M."/>
            <person name="Gundlach H."/>
            <person name="Mayer K.F."/>
            <person name="Schwartz D.C."/>
            <person name="Town C.D."/>
        </authorList>
    </citation>
    <scope>GENOME REANNOTATION</scope>
    <source>
        <strain evidence="1">A17</strain>
        <strain evidence="2 3">cv. Jemalong A17</strain>
    </source>
</reference>
<organism evidence="1 3">
    <name type="scientific">Medicago truncatula</name>
    <name type="common">Barrel medic</name>
    <name type="synonym">Medicago tribuloides</name>
    <dbReference type="NCBI Taxonomy" id="3880"/>
    <lineage>
        <taxon>Eukaryota</taxon>
        <taxon>Viridiplantae</taxon>
        <taxon>Streptophyta</taxon>
        <taxon>Embryophyta</taxon>
        <taxon>Tracheophyta</taxon>
        <taxon>Spermatophyta</taxon>
        <taxon>Magnoliopsida</taxon>
        <taxon>eudicotyledons</taxon>
        <taxon>Gunneridae</taxon>
        <taxon>Pentapetalae</taxon>
        <taxon>rosids</taxon>
        <taxon>fabids</taxon>
        <taxon>Fabales</taxon>
        <taxon>Fabaceae</taxon>
        <taxon>Papilionoideae</taxon>
        <taxon>50 kb inversion clade</taxon>
        <taxon>NPAAA clade</taxon>
        <taxon>Hologalegina</taxon>
        <taxon>IRL clade</taxon>
        <taxon>Trifolieae</taxon>
        <taxon>Medicago</taxon>
    </lineage>
</organism>
<reference evidence="1 3" key="1">
    <citation type="journal article" date="2011" name="Nature">
        <title>The Medicago genome provides insight into the evolution of rhizobial symbioses.</title>
        <authorList>
            <person name="Young N.D."/>
            <person name="Debelle F."/>
            <person name="Oldroyd G.E."/>
            <person name="Geurts R."/>
            <person name="Cannon S.B."/>
            <person name="Udvardi M.K."/>
            <person name="Benedito V.A."/>
            <person name="Mayer K.F."/>
            <person name="Gouzy J."/>
            <person name="Schoof H."/>
            <person name="Van de Peer Y."/>
            <person name="Proost S."/>
            <person name="Cook D.R."/>
            <person name="Meyers B.C."/>
            <person name="Spannagl M."/>
            <person name="Cheung F."/>
            <person name="De Mita S."/>
            <person name="Krishnakumar V."/>
            <person name="Gundlach H."/>
            <person name="Zhou S."/>
            <person name="Mudge J."/>
            <person name="Bharti A.K."/>
            <person name="Murray J.D."/>
            <person name="Naoumkina M.A."/>
            <person name="Rosen B."/>
            <person name="Silverstein K.A."/>
            <person name="Tang H."/>
            <person name="Rombauts S."/>
            <person name="Zhao P.X."/>
            <person name="Zhou P."/>
            <person name="Barbe V."/>
            <person name="Bardou P."/>
            <person name="Bechner M."/>
            <person name="Bellec A."/>
            <person name="Berger A."/>
            <person name="Berges H."/>
            <person name="Bidwell S."/>
            <person name="Bisseling T."/>
            <person name="Choisne N."/>
            <person name="Couloux A."/>
            <person name="Denny R."/>
            <person name="Deshpande S."/>
            <person name="Dai X."/>
            <person name="Doyle J.J."/>
            <person name="Dudez A.M."/>
            <person name="Farmer A.D."/>
            <person name="Fouteau S."/>
            <person name="Franken C."/>
            <person name="Gibelin C."/>
            <person name="Gish J."/>
            <person name="Goldstein S."/>
            <person name="Gonzalez A.J."/>
            <person name="Green P.J."/>
            <person name="Hallab A."/>
            <person name="Hartog M."/>
            <person name="Hua A."/>
            <person name="Humphray S.J."/>
            <person name="Jeong D.H."/>
            <person name="Jing Y."/>
            <person name="Jocker A."/>
            <person name="Kenton S.M."/>
            <person name="Kim D.J."/>
            <person name="Klee K."/>
            <person name="Lai H."/>
            <person name="Lang C."/>
            <person name="Lin S."/>
            <person name="Macmil S.L."/>
            <person name="Magdelenat G."/>
            <person name="Matthews L."/>
            <person name="McCorrison J."/>
            <person name="Monaghan E.L."/>
            <person name="Mun J.H."/>
            <person name="Najar F.Z."/>
            <person name="Nicholson C."/>
            <person name="Noirot C."/>
            <person name="O'Bleness M."/>
            <person name="Paule C.R."/>
            <person name="Poulain J."/>
            <person name="Prion F."/>
            <person name="Qin B."/>
            <person name="Qu C."/>
            <person name="Retzel E.F."/>
            <person name="Riddle C."/>
            <person name="Sallet E."/>
            <person name="Samain S."/>
            <person name="Samson N."/>
            <person name="Sanders I."/>
            <person name="Saurat O."/>
            <person name="Scarpelli C."/>
            <person name="Schiex T."/>
            <person name="Segurens B."/>
            <person name="Severin A.J."/>
            <person name="Sherrier D.J."/>
            <person name="Shi R."/>
            <person name="Sims S."/>
            <person name="Singer S.R."/>
            <person name="Sinharoy S."/>
            <person name="Sterck L."/>
            <person name="Viollet A."/>
            <person name="Wang B.B."/>
            <person name="Wang K."/>
            <person name="Wang M."/>
            <person name="Wang X."/>
            <person name="Warfsmann J."/>
            <person name="Weissenbach J."/>
            <person name="White D.D."/>
            <person name="White J.D."/>
            <person name="Wiley G.B."/>
            <person name="Wincker P."/>
            <person name="Xing Y."/>
            <person name="Yang L."/>
            <person name="Yao Z."/>
            <person name="Ying F."/>
            <person name="Zhai J."/>
            <person name="Zhou L."/>
            <person name="Zuber A."/>
            <person name="Denarie J."/>
            <person name="Dixon R.A."/>
            <person name="May G.D."/>
            <person name="Schwartz D.C."/>
            <person name="Rogers J."/>
            <person name="Quetier F."/>
            <person name="Town C.D."/>
            <person name="Roe B.A."/>
        </authorList>
    </citation>
    <scope>NUCLEOTIDE SEQUENCE [LARGE SCALE GENOMIC DNA]</scope>
    <source>
        <strain evidence="1">A17</strain>
        <strain evidence="2 3">cv. Jemalong A17</strain>
    </source>
</reference>
<evidence type="ECO:0000313" key="2">
    <source>
        <dbReference type="EnsemblPlants" id="KEH41083"/>
    </source>
</evidence>
<protein>
    <submittedName>
        <fullName evidence="1 2">Uncharacterized protein</fullName>
    </submittedName>
</protein>
<dbReference type="PaxDb" id="3880-AES66712"/>
<dbReference type="EnsemblPlants" id="KEH41083">
    <property type="protein sequence ID" value="KEH41083"/>
    <property type="gene ID" value="MTR_1g041545"/>
</dbReference>
<proteinExistence type="predicted"/>
<dbReference type="HOGENOM" id="CLU_2530839_0_0_1"/>
<evidence type="ECO:0000313" key="3">
    <source>
        <dbReference type="Proteomes" id="UP000002051"/>
    </source>
</evidence>
<evidence type="ECO:0000313" key="1">
    <source>
        <dbReference type="EMBL" id="KEH41083.1"/>
    </source>
</evidence>
<accession>A0A072VI10</accession>